<dbReference type="EMBL" id="CM043021">
    <property type="protein sequence ID" value="KAI4457552.1"/>
    <property type="molecule type" value="Genomic_DNA"/>
</dbReference>
<proteinExistence type="predicted"/>
<evidence type="ECO:0000313" key="1">
    <source>
        <dbReference type="EMBL" id="KAI4457552.1"/>
    </source>
</evidence>
<comment type="caution">
    <text evidence="1">The sequence shown here is derived from an EMBL/GenBank/DDBJ whole genome shotgun (WGS) entry which is preliminary data.</text>
</comment>
<keyword evidence="2" id="KW-1185">Reference proteome</keyword>
<reference evidence="1" key="1">
    <citation type="submission" date="2022-04" db="EMBL/GenBank/DDBJ databases">
        <title>Chromosome-scale genome assembly of Holotrichia oblita Faldermann.</title>
        <authorList>
            <person name="Rongchong L."/>
        </authorList>
    </citation>
    <scope>NUCLEOTIDE SEQUENCE</scope>
    <source>
        <strain evidence="1">81SQS9</strain>
    </source>
</reference>
<accession>A0ACB9SRE9</accession>
<gene>
    <name evidence="1" type="ORF">MML48_7g00003427</name>
</gene>
<organism evidence="1 2">
    <name type="scientific">Holotrichia oblita</name>
    <name type="common">Chafer beetle</name>
    <dbReference type="NCBI Taxonomy" id="644536"/>
    <lineage>
        <taxon>Eukaryota</taxon>
        <taxon>Metazoa</taxon>
        <taxon>Ecdysozoa</taxon>
        <taxon>Arthropoda</taxon>
        <taxon>Hexapoda</taxon>
        <taxon>Insecta</taxon>
        <taxon>Pterygota</taxon>
        <taxon>Neoptera</taxon>
        <taxon>Endopterygota</taxon>
        <taxon>Coleoptera</taxon>
        <taxon>Polyphaga</taxon>
        <taxon>Scarabaeiformia</taxon>
        <taxon>Scarabaeidae</taxon>
        <taxon>Melolonthinae</taxon>
        <taxon>Holotrichia</taxon>
    </lineage>
</organism>
<sequence>MFHVIRSQNIATKRQQYGKEMGNSDTEDSPIANKPSYTRDTNNVEMLDVIKLNGVFTKELFDKDNGIPIFRPTMPEARFRFLVNCLRFDDKDTRADRREIDKLAAFRDVFERSINKMKRFYVPSEYTIENVHSFKIRQIWD</sequence>
<evidence type="ECO:0000313" key="2">
    <source>
        <dbReference type="Proteomes" id="UP001056778"/>
    </source>
</evidence>
<name>A0ACB9SRE9_HOLOL</name>
<protein>
    <submittedName>
        <fullName evidence="1">Transposase is4</fullName>
    </submittedName>
</protein>
<dbReference type="Proteomes" id="UP001056778">
    <property type="component" value="Chromosome 7"/>
</dbReference>